<proteinExistence type="predicted"/>
<feature type="region of interest" description="Disordered" evidence="1">
    <location>
        <begin position="68"/>
        <end position="89"/>
    </location>
</feature>
<organism evidence="2 3">
    <name type="scientific">Dendrothele bispora (strain CBS 962.96)</name>
    <dbReference type="NCBI Taxonomy" id="1314807"/>
    <lineage>
        <taxon>Eukaryota</taxon>
        <taxon>Fungi</taxon>
        <taxon>Dikarya</taxon>
        <taxon>Basidiomycota</taxon>
        <taxon>Agaricomycotina</taxon>
        <taxon>Agaricomycetes</taxon>
        <taxon>Agaricomycetidae</taxon>
        <taxon>Agaricales</taxon>
        <taxon>Agaricales incertae sedis</taxon>
        <taxon>Dendrothele</taxon>
    </lineage>
</organism>
<keyword evidence="3" id="KW-1185">Reference proteome</keyword>
<evidence type="ECO:0000256" key="1">
    <source>
        <dbReference type="SAM" id="MobiDB-lite"/>
    </source>
</evidence>
<evidence type="ECO:0000313" key="2">
    <source>
        <dbReference type="EMBL" id="THU79547.1"/>
    </source>
</evidence>
<evidence type="ECO:0000313" key="3">
    <source>
        <dbReference type="Proteomes" id="UP000297245"/>
    </source>
</evidence>
<dbReference type="PANTHER" id="PTHR33266:SF1">
    <property type="entry name" value="F-BOX DOMAIN-CONTAINING PROTEIN"/>
    <property type="match status" value="1"/>
</dbReference>
<gene>
    <name evidence="2" type="ORF">K435DRAFT_523859</name>
</gene>
<accession>A0A4S8KUI3</accession>
<reference evidence="2 3" key="1">
    <citation type="journal article" date="2019" name="Nat. Ecol. Evol.">
        <title>Megaphylogeny resolves global patterns of mushroom evolution.</title>
        <authorList>
            <person name="Varga T."/>
            <person name="Krizsan K."/>
            <person name="Foldi C."/>
            <person name="Dima B."/>
            <person name="Sanchez-Garcia M."/>
            <person name="Sanchez-Ramirez S."/>
            <person name="Szollosi G.J."/>
            <person name="Szarkandi J.G."/>
            <person name="Papp V."/>
            <person name="Albert L."/>
            <person name="Andreopoulos W."/>
            <person name="Angelini C."/>
            <person name="Antonin V."/>
            <person name="Barry K.W."/>
            <person name="Bougher N.L."/>
            <person name="Buchanan P."/>
            <person name="Buyck B."/>
            <person name="Bense V."/>
            <person name="Catcheside P."/>
            <person name="Chovatia M."/>
            <person name="Cooper J."/>
            <person name="Damon W."/>
            <person name="Desjardin D."/>
            <person name="Finy P."/>
            <person name="Geml J."/>
            <person name="Haridas S."/>
            <person name="Hughes K."/>
            <person name="Justo A."/>
            <person name="Karasinski D."/>
            <person name="Kautmanova I."/>
            <person name="Kiss B."/>
            <person name="Kocsube S."/>
            <person name="Kotiranta H."/>
            <person name="LaButti K.M."/>
            <person name="Lechner B.E."/>
            <person name="Liimatainen K."/>
            <person name="Lipzen A."/>
            <person name="Lukacs Z."/>
            <person name="Mihaltcheva S."/>
            <person name="Morgado L.N."/>
            <person name="Niskanen T."/>
            <person name="Noordeloos M.E."/>
            <person name="Ohm R.A."/>
            <person name="Ortiz-Santana B."/>
            <person name="Ovrebo C."/>
            <person name="Racz N."/>
            <person name="Riley R."/>
            <person name="Savchenko A."/>
            <person name="Shiryaev A."/>
            <person name="Soop K."/>
            <person name="Spirin V."/>
            <person name="Szebenyi C."/>
            <person name="Tomsovsky M."/>
            <person name="Tulloss R.E."/>
            <person name="Uehling J."/>
            <person name="Grigoriev I.V."/>
            <person name="Vagvolgyi C."/>
            <person name="Papp T."/>
            <person name="Martin F.M."/>
            <person name="Miettinen O."/>
            <person name="Hibbett D.S."/>
            <person name="Nagy L.G."/>
        </authorList>
    </citation>
    <scope>NUCLEOTIDE SEQUENCE [LARGE SCALE GENOMIC DNA]</scope>
    <source>
        <strain evidence="2 3">CBS 962.96</strain>
    </source>
</reference>
<dbReference type="EMBL" id="ML180013">
    <property type="protein sequence ID" value="THU79547.1"/>
    <property type="molecule type" value="Genomic_DNA"/>
</dbReference>
<dbReference type="Proteomes" id="UP000297245">
    <property type="component" value="Unassembled WGS sequence"/>
</dbReference>
<protein>
    <submittedName>
        <fullName evidence="2">Uncharacterized protein</fullName>
    </submittedName>
</protein>
<feature type="compositionally biased region" description="Low complexity" evidence="1">
    <location>
        <begin position="70"/>
        <end position="81"/>
    </location>
</feature>
<dbReference type="PANTHER" id="PTHR33266">
    <property type="entry name" value="CHROMOSOME 15, WHOLE GENOME SHOTGUN SEQUENCE"/>
    <property type="match status" value="1"/>
</dbReference>
<feature type="region of interest" description="Disordered" evidence="1">
    <location>
        <begin position="630"/>
        <end position="655"/>
    </location>
</feature>
<dbReference type="OrthoDB" id="107110at2759"/>
<name>A0A4S8KUI3_DENBC</name>
<sequence length="655" mass="74210">MNSAQFYKSCIMLFRALFQQAYKRMQADFSEQRISRWNEELALDVSQDNSKRTDFFDEVRRLYDEMMAKTSTPTSSTTSKNSVEKNQPKISLEEQLKEDSKTLCMCIDPDETKSVNLVLALDEVEPLTNWQDRHDPRYLPSHILGQVIKVYSEYKSEKRESGVWVIFTSTNSKITHFAAPAPIHASARVMNEGQLLFQPFSALQWDVLAVPVEKLDVRTVGSYNNAIRFGRPLWSNVSKIHTTPEKMTAFALLKLACGRVDHRNLTPDVSLAVLSQRFALRIAFDTKEAVSLIENSVSSHMRYLLSTSQDQTWQYTLYPVEPVLSSGAAEFMYMDQQHLSIALWHLIRMATSTGVIDAGELGELTSRLLILISRDLATIVIEKIPVACKIPDNLRSACQSLRFPSLSDKEYFPYLKPVRLLDVLAVLLGPKWSSEHDEKIKNIFERAYISASQWITMTDNVGAPRDIEPEEWLRRFFLRGVAIQCRHDQPLIDKVIPVLFLDAGKHYAGMSCCLIQDKGTKDGQALRSIDICDQSINLDTGKPYIAICFNHGVKDEKPAKVTMPEKPVQNASAIRIEVQGLSEKVFPVLQFCEIGPKIIELRNAHQTSESSHAAGEHFIRSTVLYGTSKTHLNWGEPPTKGRKRKHDELRDAVGG</sequence>
<dbReference type="AlphaFoldDB" id="A0A4S8KUI3"/>
<feature type="compositionally biased region" description="Basic and acidic residues" evidence="1">
    <location>
        <begin position="646"/>
        <end position="655"/>
    </location>
</feature>